<evidence type="ECO:0000313" key="7">
    <source>
        <dbReference type="EMBL" id="UOO94267.1"/>
    </source>
</evidence>
<accession>A0AAV3SAS7</accession>
<feature type="region of interest" description="Disordered" evidence="3">
    <location>
        <begin position="142"/>
        <end position="164"/>
    </location>
</feature>
<organism evidence="6 9">
    <name type="scientific">Halococcus dombrowskii</name>
    <dbReference type="NCBI Taxonomy" id="179637"/>
    <lineage>
        <taxon>Archaea</taxon>
        <taxon>Methanobacteriati</taxon>
        <taxon>Methanobacteriota</taxon>
        <taxon>Stenosarchaea group</taxon>
        <taxon>Halobacteria</taxon>
        <taxon>Halobacteriales</taxon>
        <taxon>Halococcaceae</taxon>
        <taxon>Halococcus</taxon>
    </lineage>
</organism>
<gene>
    <name evidence="6" type="ORF">GCM10008985_00780</name>
    <name evidence="7" type="ORF">MUK72_09820</name>
</gene>
<reference evidence="7" key="2">
    <citation type="submission" date="2022-04" db="EMBL/GenBank/DDBJ databases">
        <title>Sequencing and genomic assembly of Halococcus dombrowskii.</title>
        <authorList>
            <person name="Lim S.W."/>
            <person name="MacLea K.S."/>
        </authorList>
    </citation>
    <scope>NUCLEOTIDE SEQUENCE</scope>
    <source>
        <strain evidence="7">H4</strain>
    </source>
</reference>
<feature type="compositionally biased region" description="Low complexity" evidence="3">
    <location>
        <begin position="574"/>
        <end position="620"/>
    </location>
</feature>
<dbReference type="InterPro" id="IPR011041">
    <property type="entry name" value="Quinoprot_gluc/sorb_DH_b-prop"/>
</dbReference>
<dbReference type="Proteomes" id="UP001500962">
    <property type="component" value="Unassembled WGS sequence"/>
</dbReference>
<evidence type="ECO:0000256" key="3">
    <source>
        <dbReference type="SAM" id="MobiDB-lite"/>
    </source>
</evidence>
<feature type="region of interest" description="Disordered" evidence="3">
    <location>
        <begin position="316"/>
        <end position="343"/>
    </location>
</feature>
<dbReference type="SUPFAM" id="SSF50952">
    <property type="entry name" value="Soluble quinoprotein glucose dehydrogenase"/>
    <property type="match status" value="1"/>
</dbReference>
<dbReference type="AlphaFoldDB" id="A0AAV3SAS7"/>
<dbReference type="InterPro" id="IPR012938">
    <property type="entry name" value="Glc/Sorbosone_DH"/>
</dbReference>
<dbReference type="InterPro" id="IPR000923">
    <property type="entry name" value="BlueCu_1"/>
</dbReference>
<evidence type="ECO:0000313" key="6">
    <source>
        <dbReference type="EMBL" id="GAA0449256.1"/>
    </source>
</evidence>
<feature type="compositionally biased region" description="Low complexity" evidence="3">
    <location>
        <begin position="147"/>
        <end position="159"/>
    </location>
</feature>
<dbReference type="InterPro" id="IPR011042">
    <property type="entry name" value="6-blade_b-propeller_TolB-like"/>
</dbReference>
<dbReference type="PANTHER" id="PTHR19328">
    <property type="entry name" value="HEDGEHOG-INTERACTING PROTEIN"/>
    <property type="match status" value="1"/>
</dbReference>
<dbReference type="Gene3D" id="2.120.10.30">
    <property type="entry name" value="TolB, C-terminal domain"/>
    <property type="match status" value="1"/>
</dbReference>
<evidence type="ECO:0000256" key="2">
    <source>
        <dbReference type="ARBA" id="ARBA00023008"/>
    </source>
</evidence>
<dbReference type="SUPFAM" id="SSF49503">
    <property type="entry name" value="Cupredoxins"/>
    <property type="match status" value="1"/>
</dbReference>
<reference evidence="6" key="3">
    <citation type="submission" date="2023-12" db="EMBL/GenBank/DDBJ databases">
        <authorList>
            <person name="Sun Q."/>
            <person name="Inoue M."/>
        </authorList>
    </citation>
    <scope>NUCLEOTIDE SEQUENCE</scope>
    <source>
        <strain evidence="6">JCM 12289</strain>
    </source>
</reference>
<dbReference type="InterPro" id="IPR008972">
    <property type="entry name" value="Cupredoxin"/>
</dbReference>
<protein>
    <submittedName>
        <fullName evidence="7">PQQ-dependent sugar dehydrogenase</fullName>
    </submittedName>
</protein>
<dbReference type="GO" id="GO:0009055">
    <property type="term" value="F:electron transfer activity"/>
    <property type="evidence" value="ECO:0007669"/>
    <property type="project" value="InterPro"/>
</dbReference>
<dbReference type="GO" id="GO:0005507">
    <property type="term" value="F:copper ion binding"/>
    <property type="evidence" value="ECO:0007669"/>
    <property type="project" value="InterPro"/>
</dbReference>
<dbReference type="PROSITE" id="PS51318">
    <property type="entry name" value="TAT"/>
    <property type="match status" value="1"/>
</dbReference>
<evidence type="ECO:0000313" key="8">
    <source>
        <dbReference type="Proteomes" id="UP000830542"/>
    </source>
</evidence>
<dbReference type="EMBL" id="BAAADN010000002">
    <property type="protein sequence ID" value="GAA0449256.1"/>
    <property type="molecule type" value="Genomic_DNA"/>
</dbReference>
<dbReference type="PANTHER" id="PTHR19328:SF75">
    <property type="entry name" value="ALDOSE SUGAR DEHYDROGENASE YLII"/>
    <property type="match status" value="1"/>
</dbReference>
<name>A0AAV3SAS7_HALDO</name>
<feature type="region of interest" description="Disordered" evidence="3">
    <location>
        <begin position="574"/>
        <end position="639"/>
    </location>
</feature>
<evidence type="ECO:0000313" key="9">
    <source>
        <dbReference type="Proteomes" id="UP001500962"/>
    </source>
</evidence>
<sequence>MNPIQHTQDGHSTARTVGRRRFLGLTAAGALAGVATAGRGRAQSSRTIELGGKIAGWQGRTPESIAGEENPTLALEAGVDYRITWTNLDGMGHNIALIDENDDVLKRTEVMSEQGATQTIEFTAREEMAEYICEPHRSSMRGSVRFGSGSSATTDATTTEQAVPTGPTIGLERLVGGFQVPTDMALLPGDDQRVVVDLYGVAQLNEGDQLRDEPFLDLRDRLAEITGERGFLGLAPHPNYEQNRRFYVRYSAPPADDAPDEFSHTEVLSEFEANEDGTSARPDSERVLLEVHEPRKVHNGGAVAFGPDGYLYTSYGDGGGPRDTGPGHASDWYDRNRGGNGQDVTENLRGSILRLDVDSQNGEKPYAIPDDNPLVGENGLDEQYAWGFRNPWRMSFNDGELYVADVGQNRYEEIDRVVKGGNYGWNVREGTHCYGTESLSDMPKNCPSRTPPDVRGGEPLRDPVIEYPHARNGETIGISVIGGYLYDGSIDALDGKYVFGDYSTEGDPRSSLFAATPTEDGLWDLERLQVEGAEGGAVEGYLIAIARDADGELFALTSAGELGGAVNRITATEATGTATTPDGTNATANATGSTTTALGTDATDTDANATAGVRSAAGNGTANGSGATDGSGNASGTETSGDGAGFGVLAALAGIGGLAARRLRR</sequence>
<dbReference type="Pfam" id="PF07995">
    <property type="entry name" value="GSDH"/>
    <property type="match status" value="1"/>
</dbReference>
<dbReference type="Proteomes" id="UP000830542">
    <property type="component" value="Chromosome"/>
</dbReference>
<keyword evidence="8" id="KW-1185">Reference proteome</keyword>
<keyword evidence="2" id="KW-0186">Copper</keyword>
<reference evidence="6" key="1">
    <citation type="journal article" date="2014" name="Int. J. Syst. Evol. Microbiol.">
        <title>Complete genome sequence of Corynebacterium casei LMG S-19264T (=DSM 44701T), isolated from a smear-ripened cheese.</title>
        <authorList>
            <consortium name="US DOE Joint Genome Institute (JGI-PGF)"/>
            <person name="Walter F."/>
            <person name="Albersmeier A."/>
            <person name="Kalinowski J."/>
            <person name="Ruckert C."/>
        </authorList>
    </citation>
    <scope>NUCLEOTIDE SEQUENCE</scope>
    <source>
        <strain evidence="6">JCM 12289</strain>
    </source>
</reference>
<dbReference type="EMBL" id="CP095005">
    <property type="protein sequence ID" value="UOO94267.1"/>
    <property type="molecule type" value="Genomic_DNA"/>
</dbReference>
<feature type="domain" description="Glucose/Sorbosone dehydrogenase" evidence="5">
    <location>
        <begin position="180"/>
        <end position="442"/>
    </location>
</feature>
<dbReference type="Gene3D" id="2.60.40.420">
    <property type="entry name" value="Cupredoxins - blue copper proteins"/>
    <property type="match status" value="1"/>
</dbReference>
<feature type="domain" description="Blue (type 1) copper" evidence="4">
    <location>
        <begin position="82"/>
        <end position="145"/>
    </location>
</feature>
<dbReference type="RefSeq" id="WP_244699592.1">
    <property type="nucleotide sequence ID" value="NZ_BAAADN010000002.1"/>
</dbReference>
<evidence type="ECO:0000256" key="1">
    <source>
        <dbReference type="ARBA" id="ARBA00022723"/>
    </source>
</evidence>
<evidence type="ECO:0000259" key="4">
    <source>
        <dbReference type="Pfam" id="PF00127"/>
    </source>
</evidence>
<keyword evidence="1" id="KW-0479">Metal-binding</keyword>
<dbReference type="GeneID" id="71762146"/>
<evidence type="ECO:0000259" key="5">
    <source>
        <dbReference type="Pfam" id="PF07995"/>
    </source>
</evidence>
<proteinExistence type="predicted"/>
<dbReference type="KEGG" id="hdo:MUK72_09820"/>
<dbReference type="Pfam" id="PF00127">
    <property type="entry name" value="Copper-bind"/>
    <property type="match status" value="1"/>
</dbReference>
<dbReference type="InterPro" id="IPR006311">
    <property type="entry name" value="TAT_signal"/>
</dbReference>